<accession>W8F0V5</accession>
<feature type="chain" id="PRO_5004908077" evidence="2">
    <location>
        <begin position="24"/>
        <end position="190"/>
    </location>
</feature>
<evidence type="ECO:0000256" key="2">
    <source>
        <dbReference type="SAM" id="SignalP"/>
    </source>
</evidence>
<reference evidence="3 4" key="1">
    <citation type="submission" date="2014-01" db="EMBL/GenBank/DDBJ databases">
        <title>Complete sequence of plasmid1 of ionizing-radiation resistance bacterium Hymenobacter swuensis DY53.</title>
        <authorList>
            <person name="Jung J.-H."/>
            <person name="Jeong S.-W."/>
            <person name="Joe M.-H."/>
            <person name="Cho y.-j."/>
            <person name="Kim M.-K."/>
            <person name="Lim S.-Y."/>
        </authorList>
    </citation>
    <scope>NUCLEOTIDE SEQUENCE [LARGE SCALE GENOMIC DNA]</scope>
    <source>
        <strain evidence="3 4">DY53</strain>
        <plasmid evidence="3 4">pHsw1</plasmid>
    </source>
</reference>
<feature type="region of interest" description="Disordered" evidence="1">
    <location>
        <begin position="19"/>
        <end position="39"/>
    </location>
</feature>
<dbReference type="Proteomes" id="UP000019423">
    <property type="component" value="Plasmid pHsw1"/>
</dbReference>
<evidence type="ECO:0000313" key="3">
    <source>
        <dbReference type="EMBL" id="AHJ95455.1"/>
    </source>
</evidence>
<keyword evidence="3" id="KW-0614">Plasmid</keyword>
<geneLocation type="plasmid" evidence="3 4">
    <name>pHsw1</name>
</geneLocation>
<organism evidence="3 4">
    <name type="scientific">Hymenobacter swuensis DY53</name>
    <dbReference type="NCBI Taxonomy" id="1227739"/>
    <lineage>
        <taxon>Bacteria</taxon>
        <taxon>Pseudomonadati</taxon>
        <taxon>Bacteroidota</taxon>
        <taxon>Cytophagia</taxon>
        <taxon>Cytophagales</taxon>
        <taxon>Hymenobacteraceae</taxon>
        <taxon>Hymenobacter</taxon>
    </lineage>
</organism>
<feature type="compositionally biased region" description="Polar residues" evidence="1">
    <location>
        <begin position="19"/>
        <end position="30"/>
    </location>
</feature>
<feature type="signal peptide" evidence="2">
    <location>
        <begin position="1"/>
        <end position="23"/>
    </location>
</feature>
<protein>
    <submittedName>
        <fullName evidence="3">Uncharacterized protein</fullName>
    </submittedName>
</protein>
<dbReference type="PROSITE" id="PS51257">
    <property type="entry name" value="PROKAR_LIPOPROTEIN"/>
    <property type="match status" value="1"/>
</dbReference>
<dbReference type="PATRIC" id="fig|1227739.3.peg.151"/>
<gene>
    <name evidence="3" type="ORF">Hsw_PA0122</name>
</gene>
<proteinExistence type="predicted"/>
<dbReference type="KEGG" id="hsw:Hsw_PA0122"/>
<sequence length="190" mass="20930">MKLLVIGLLALITASGCTSQDQAPSEQLGTVQRPAATPASRRTYWPVDSAVDRRNTSLPGPERYRVQVVTTCLNDSAVVNPIVEDSGPAQDVSHNYQSELFVFRGNKPWLHQRLTKGLFVGHPVAKQLGAVQEWALSRTTFLAHRQGQFLFSTRLGIPDSDIFVEAEVAVSPTQGLRIVSVRQPVEQLEK</sequence>
<evidence type="ECO:0000313" key="4">
    <source>
        <dbReference type="Proteomes" id="UP000019423"/>
    </source>
</evidence>
<keyword evidence="4" id="KW-1185">Reference proteome</keyword>
<dbReference type="AlphaFoldDB" id="W8F0V5"/>
<name>W8F0V5_9BACT</name>
<keyword evidence="2" id="KW-0732">Signal</keyword>
<evidence type="ECO:0000256" key="1">
    <source>
        <dbReference type="SAM" id="MobiDB-lite"/>
    </source>
</evidence>
<dbReference type="OrthoDB" id="9851642at2"/>
<dbReference type="EMBL" id="CP007144">
    <property type="protein sequence ID" value="AHJ95455.1"/>
    <property type="molecule type" value="Genomic_DNA"/>
</dbReference>
<dbReference type="HOGENOM" id="CLU_1426229_0_0_10"/>
<dbReference type="RefSeq" id="WP_044000383.1">
    <property type="nucleotide sequence ID" value="NZ_CP007144.1"/>
</dbReference>